<reference evidence="2" key="1">
    <citation type="submission" date="2017-01" db="EMBL/GenBank/DDBJ databases">
        <title>High-throughput sequencing uncovers low homogeneity in the biogeography of single-stranded DNA viruses.</title>
        <authorList>
            <person name="Pearson V.M."/>
            <person name="Rokyta D.R."/>
        </authorList>
    </citation>
    <scope>NUCLEOTIDE SEQUENCE</scope>
</reference>
<evidence type="ECO:0000313" key="2">
    <source>
        <dbReference type="EMBL" id="AUM61986.1"/>
    </source>
</evidence>
<feature type="domain" description="Helicase superfamily 3 single-stranded DNA/RNA virus" evidence="1">
    <location>
        <begin position="66"/>
        <end position="137"/>
    </location>
</feature>
<proteinExistence type="predicted"/>
<dbReference type="Gene3D" id="3.40.50.300">
    <property type="entry name" value="P-loop containing nucleotide triphosphate hydrolases"/>
    <property type="match status" value="1"/>
</dbReference>
<name>A0A2K9LSX3_9VIRU</name>
<protein>
    <submittedName>
        <fullName evidence="2">Rep</fullName>
    </submittedName>
</protein>
<sequence length="195" mass="22637">MLLHSRQVTEFYCKLKEDKKVEERKSKWSQVVNFDAPLDQTFTNSRIAGWLNDHLLKTHQFRGINLWIKGPTKCGKTSLVQRLIELGLDVFPVTYDTDFWDGISDDTQLIVFDEFKAQRKITQMNLICDGHNCRLNIKGGFYSLDRPLPVLVLSNFTIKEAYVHSDQEHLTTLEGRFLELEIKQGEHIAITTHTL</sequence>
<dbReference type="InterPro" id="IPR027417">
    <property type="entry name" value="P-loop_NTPase"/>
</dbReference>
<dbReference type="GO" id="GO:0003724">
    <property type="term" value="F:RNA helicase activity"/>
    <property type="evidence" value="ECO:0007669"/>
    <property type="project" value="InterPro"/>
</dbReference>
<dbReference type="SUPFAM" id="SSF52540">
    <property type="entry name" value="P-loop containing nucleoside triphosphate hydrolases"/>
    <property type="match status" value="1"/>
</dbReference>
<evidence type="ECO:0000259" key="1">
    <source>
        <dbReference type="Pfam" id="PF00910"/>
    </source>
</evidence>
<dbReference type="EMBL" id="KY487959">
    <property type="protein sequence ID" value="AUM61986.1"/>
    <property type="molecule type" value="Genomic_DNA"/>
</dbReference>
<dbReference type="GO" id="GO:0003723">
    <property type="term" value="F:RNA binding"/>
    <property type="evidence" value="ECO:0007669"/>
    <property type="project" value="InterPro"/>
</dbReference>
<organism evidence="2">
    <name type="scientific">uncultured virus</name>
    <dbReference type="NCBI Taxonomy" id="340016"/>
    <lineage>
        <taxon>Viruses</taxon>
        <taxon>environmental samples</taxon>
    </lineage>
</organism>
<dbReference type="InterPro" id="IPR000605">
    <property type="entry name" value="Helicase_SF3_ssDNA/RNA_vir"/>
</dbReference>
<dbReference type="Pfam" id="PF00910">
    <property type="entry name" value="RNA_helicase"/>
    <property type="match status" value="1"/>
</dbReference>
<gene>
    <name evidence="2" type="primary">Rep</name>
</gene>
<accession>A0A2K9LSX3</accession>